<protein>
    <recommendedName>
        <fullName evidence="3">Pyridoxamine 5'-phosphate oxidase</fullName>
    </recommendedName>
</protein>
<dbReference type="SUPFAM" id="SSF50475">
    <property type="entry name" value="FMN-binding split barrel"/>
    <property type="match status" value="1"/>
</dbReference>
<keyword evidence="2" id="KW-1185">Reference proteome</keyword>
<dbReference type="AlphaFoldDB" id="A0A0D8B923"/>
<dbReference type="PATRIC" id="fig|1502723.3.peg.5321"/>
<dbReference type="InterPro" id="IPR012349">
    <property type="entry name" value="Split_barrel_FMN-bd"/>
</dbReference>
<dbReference type="EMBL" id="JYFN01000056">
    <property type="protein sequence ID" value="KJE20615.1"/>
    <property type="molecule type" value="Genomic_DNA"/>
</dbReference>
<name>A0A0D8B923_9ACTN</name>
<comment type="caution">
    <text evidence="1">The sequence shown here is derived from an EMBL/GenBank/DDBJ whole genome shotgun (WGS) entry which is preliminary data.</text>
</comment>
<evidence type="ECO:0000313" key="2">
    <source>
        <dbReference type="Proteomes" id="UP000032545"/>
    </source>
</evidence>
<dbReference type="Gene3D" id="2.30.110.10">
    <property type="entry name" value="Electron Transport, Fmn-binding Protein, Chain A"/>
    <property type="match status" value="1"/>
</dbReference>
<dbReference type="RefSeq" id="WP_044887605.1">
    <property type="nucleotide sequence ID" value="NZ_JYFN01000056.1"/>
</dbReference>
<reference evidence="2" key="1">
    <citation type="submission" date="2015-02" db="EMBL/GenBank/DDBJ databases">
        <title>Draft Genome of Frankia sp. CpI1-S.</title>
        <authorList>
            <person name="Oshone R.T."/>
            <person name="Ngom M."/>
            <person name="Ghodhbane-Gtari F."/>
            <person name="Gtari M."/>
            <person name="Morris K."/>
            <person name="Thomas K."/>
            <person name="Sen A."/>
            <person name="Tisa L.S."/>
        </authorList>
    </citation>
    <scope>NUCLEOTIDE SEQUENCE [LARGE SCALE GENOMIC DNA]</scope>
    <source>
        <strain evidence="2">CpI1-S</strain>
    </source>
</reference>
<gene>
    <name evidence="1" type="ORF">FF36_05120</name>
</gene>
<organism evidence="1 2">
    <name type="scientific">Frankia torreyi</name>
    <dbReference type="NCBI Taxonomy" id="1856"/>
    <lineage>
        <taxon>Bacteria</taxon>
        <taxon>Bacillati</taxon>
        <taxon>Actinomycetota</taxon>
        <taxon>Actinomycetes</taxon>
        <taxon>Frankiales</taxon>
        <taxon>Frankiaceae</taxon>
        <taxon>Frankia</taxon>
    </lineage>
</organism>
<evidence type="ECO:0000313" key="1">
    <source>
        <dbReference type="EMBL" id="KJE20615.1"/>
    </source>
</evidence>
<accession>A0A0D8B923</accession>
<dbReference type="Proteomes" id="UP000032545">
    <property type="component" value="Unassembled WGS sequence"/>
</dbReference>
<sequence>MPAERRRRIAMGDEQLSAFLDGSAEMVVAYVNADGWPVGTLAGAERHGEEITVEFTDPTGTATGIGVGEAVCCVAEEGVRYDEIRGAIVRGEVTVAATVAGRHRWTVRERHTSSFDFAALADPGPGDAG</sequence>
<reference evidence="1 2" key="2">
    <citation type="journal article" date="2016" name="Genome Announc.">
        <title>Permanent Draft Genome Sequences for Two Variants of Frankia sp. Strain CpI1, the First Frankia Strain Isolated from Root Nodules of Comptonia peregrina.</title>
        <authorList>
            <person name="Oshone R."/>
            <person name="Hurst S.G.IV."/>
            <person name="Abebe-Akele F."/>
            <person name="Simpson S."/>
            <person name="Morris K."/>
            <person name="Thomas W.K."/>
            <person name="Tisa L.S."/>
        </authorList>
    </citation>
    <scope>NUCLEOTIDE SEQUENCE [LARGE SCALE GENOMIC DNA]</scope>
    <source>
        <strain evidence="2">CpI1-S</strain>
    </source>
</reference>
<proteinExistence type="predicted"/>
<dbReference type="OrthoDB" id="3217595at2"/>
<evidence type="ECO:0008006" key="3">
    <source>
        <dbReference type="Google" id="ProtNLM"/>
    </source>
</evidence>